<keyword evidence="1 3" id="KW-0807">Transducer</keyword>
<evidence type="ECO:0000256" key="3">
    <source>
        <dbReference type="PROSITE-ProRule" id="PRU00284"/>
    </source>
</evidence>
<dbReference type="SMART" id="SM00304">
    <property type="entry name" value="HAMP"/>
    <property type="match status" value="1"/>
</dbReference>
<dbReference type="SMART" id="SM00283">
    <property type="entry name" value="MA"/>
    <property type="match status" value="1"/>
</dbReference>
<feature type="domain" description="Methyl-accepting transducer" evidence="5">
    <location>
        <begin position="306"/>
        <end position="528"/>
    </location>
</feature>
<dbReference type="PROSITE" id="PS50885">
    <property type="entry name" value="HAMP"/>
    <property type="match status" value="1"/>
</dbReference>
<accession>A0A844TLX0</accession>
<dbReference type="Gene3D" id="1.10.287.950">
    <property type="entry name" value="Methyl-accepting chemotaxis protein"/>
    <property type="match status" value="1"/>
</dbReference>
<dbReference type="EMBL" id="WQNE01000023">
    <property type="protein sequence ID" value="MVT76312.1"/>
    <property type="molecule type" value="Genomic_DNA"/>
</dbReference>
<name>A0A844TLX0_9BRAD</name>
<evidence type="ECO:0000256" key="2">
    <source>
        <dbReference type="ARBA" id="ARBA00029447"/>
    </source>
</evidence>
<feature type="domain" description="HAMP" evidence="6">
    <location>
        <begin position="212"/>
        <end position="265"/>
    </location>
</feature>
<sequence length="563" mass="59139">MKIRLSLSSAIIAFGIVLALGFTAVVSTSLYALKELKVGGPLYSDIKLGNDLIADILPPPEYVIEAYLEATLAMREPDQLAAHGERLVQLRKDYDERKAFWVASSLSADLKTALVSKSDAEVQKFWKLLSDQLLPALKAKDMAASERAYAQLKDAYTAHRAVIDSIVESANKQNADMEKLAADRDSAMLYILLGVSAAVLAFIAAGLLGVALGVVRPIVRMTDTMQKLATGDLAADIPFAQRQDEVGSMAGALVVFKQAAVENSRLREEQLRKEQEAALAKRSALHQMAETVERETGRSVDTASAASQGVERAASSLSEIASSLSAQSQAVAAASTQALGSSQTVSAAAEQLSASIREIATQVLRTSTVTKSAVAGREQARSTIQALAGSVKKIAEVSDLIGGIAGQTNLLALNATIEAARAGEAGRGFAVVAAEVKSLSDQTAKSTEEITRLIAEIQTSTQAAVDAVETMGGHIAEIDGVATSVAAAMEEQDAATREITRSISESASAAKEVSAKIGNVSRDAVSVNERASEVRQAIVGMATNLEQLRSVVVRTVRDSTAAA</sequence>
<gene>
    <name evidence="7" type="ORF">GPL20_25205</name>
</gene>
<dbReference type="PANTHER" id="PTHR32089">
    <property type="entry name" value="METHYL-ACCEPTING CHEMOTAXIS PROTEIN MCPB"/>
    <property type="match status" value="1"/>
</dbReference>
<dbReference type="CDD" id="cd06225">
    <property type="entry name" value="HAMP"/>
    <property type="match status" value="1"/>
</dbReference>
<dbReference type="Pfam" id="PF00015">
    <property type="entry name" value="MCPsignal"/>
    <property type="match status" value="1"/>
</dbReference>
<evidence type="ECO:0000259" key="5">
    <source>
        <dbReference type="PROSITE" id="PS50111"/>
    </source>
</evidence>
<evidence type="ECO:0000313" key="7">
    <source>
        <dbReference type="EMBL" id="MVT76312.1"/>
    </source>
</evidence>
<dbReference type="InterPro" id="IPR003660">
    <property type="entry name" value="HAMP_dom"/>
</dbReference>
<organism evidence="7 8">
    <name type="scientific">Bradyrhizobium cajani</name>
    <dbReference type="NCBI Taxonomy" id="1928661"/>
    <lineage>
        <taxon>Bacteria</taxon>
        <taxon>Pseudomonadati</taxon>
        <taxon>Pseudomonadota</taxon>
        <taxon>Alphaproteobacteria</taxon>
        <taxon>Hyphomicrobiales</taxon>
        <taxon>Nitrobacteraceae</taxon>
        <taxon>Bradyrhizobium</taxon>
    </lineage>
</organism>
<evidence type="ECO:0000313" key="8">
    <source>
        <dbReference type="Proteomes" id="UP000449969"/>
    </source>
</evidence>
<comment type="caution">
    <text evidence="7">The sequence shown here is derived from an EMBL/GenBank/DDBJ whole genome shotgun (WGS) entry which is preliminary data.</text>
</comment>
<evidence type="ECO:0000259" key="6">
    <source>
        <dbReference type="PROSITE" id="PS50885"/>
    </source>
</evidence>
<evidence type="ECO:0000256" key="1">
    <source>
        <dbReference type="ARBA" id="ARBA00023224"/>
    </source>
</evidence>
<dbReference type="OrthoDB" id="3378718at2"/>
<comment type="similarity">
    <text evidence="2">Belongs to the methyl-accepting chemotaxis (MCP) protein family.</text>
</comment>
<dbReference type="InterPro" id="IPR004089">
    <property type="entry name" value="MCPsignal_dom"/>
</dbReference>
<dbReference type="GO" id="GO:0007165">
    <property type="term" value="P:signal transduction"/>
    <property type="evidence" value="ECO:0007669"/>
    <property type="project" value="UniProtKB-KW"/>
</dbReference>
<keyword evidence="4" id="KW-1133">Transmembrane helix</keyword>
<dbReference type="Proteomes" id="UP000449969">
    <property type="component" value="Unassembled WGS sequence"/>
</dbReference>
<reference evidence="7 8" key="1">
    <citation type="submission" date="2019-12" db="EMBL/GenBank/DDBJ databases">
        <title>Draft genome sequences Bradyrhizobium cajani AMBPC1010, Bradyrhizobium pachyrhizi AMBPC1040 and Bradyrhizobium yuanmingense ALSPC3051, three plant growth promoting strains isolated from nodules of Cajanus cajan L. in Dominican Republic.</title>
        <authorList>
            <person name="Flores-Felix J.D."/>
            <person name="Araujo J."/>
            <person name="Diaz-Alcantara C."/>
            <person name="Gonzalez-Andres F."/>
            <person name="Velazquez E."/>
        </authorList>
    </citation>
    <scope>NUCLEOTIDE SEQUENCE [LARGE SCALE GENOMIC DNA]</scope>
    <source>
        <strain evidence="7 8">1010</strain>
    </source>
</reference>
<dbReference type="Pfam" id="PF00672">
    <property type="entry name" value="HAMP"/>
    <property type="match status" value="1"/>
</dbReference>
<keyword evidence="4" id="KW-0472">Membrane</keyword>
<feature type="transmembrane region" description="Helical" evidence="4">
    <location>
        <begin position="187"/>
        <end position="215"/>
    </location>
</feature>
<dbReference type="RefSeq" id="WP_157332685.1">
    <property type="nucleotide sequence ID" value="NZ_JANADL010000014.1"/>
</dbReference>
<dbReference type="Gene3D" id="1.10.8.500">
    <property type="entry name" value="HAMP domain in histidine kinase"/>
    <property type="match status" value="1"/>
</dbReference>
<proteinExistence type="inferred from homology"/>
<evidence type="ECO:0000256" key="4">
    <source>
        <dbReference type="SAM" id="Phobius"/>
    </source>
</evidence>
<dbReference type="PROSITE" id="PS50111">
    <property type="entry name" value="CHEMOTAXIS_TRANSDUC_2"/>
    <property type="match status" value="1"/>
</dbReference>
<keyword evidence="4" id="KW-0812">Transmembrane</keyword>
<dbReference type="GO" id="GO:0016020">
    <property type="term" value="C:membrane"/>
    <property type="evidence" value="ECO:0007669"/>
    <property type="project" value="InterPro"/>
</dbReference>
<protein>
    <submittedName>
        <fullName evidence="7">HAMP domain-containing protein</fullName>
    </submittedName>
</protein>
<feature type="transmembrane region" description="Helical" evidence="4">
    <location>
        <begin position="12"/>
        <end position="33"/>
    </location>
</feature>
<keyword evidence="8" id="KW-1185">Reference proteome</keyword>
<dbReference type="PANTHER" id="PTHR32089:SF112">
    <property type="entry name" value="LYSOZYME-LIKE PROTEIN-RELATED"/>
    <property type="match status" value="1"/>
</dbReference>
<dbReference type="AlphaFoldDB" id="A0A844TLX0"/>
<dbReference type="SUPFAM" id="SSF58104">
    <property type="entry name" value="Methyl-accepting chemotaxis protein (MCP) signaling domain"/>
    <property type="match status" value="1"/>
</dbReference>